<dbReference type="Pfam" id="PF12836">
    <property type="entry name" value="HHH_3"/>
    <property type="match status" value="1"/>
</dbReference>
<proteinExistence type="predicted"/>
<dbReference type="Pfam" id="PF10531">
    <property type="entry name" value="SLBB"/>
    <property type="match status" value="1"/>
</dbReference>
<reference evidence="4" key="1">
    <citation type="submission" date="2023-07" db="EMBL/GenBank/DDBJ databases">
        <title>Sequencing the genomes of 1000 actinobacteria strains.</title>
        <authorList>
            <person name="Klenk H.-P."/>
        </authorList>
    </citation>
    <scope>NUCLEOTIDE SEQUENCE</scope>
    <source>
        <strain evidence="4">DSM 13068</strain>
    </source>
</reference>
<name>A0ABU1YYQ6_9MICC</name>
<evidence type="ECO:0000259" key="3">
    <source>
        <dbReference type="SMART" id="SM00278"/>
    </source>
</evidence>
<feature type="region of interest" description="Disordered" evidence="1">
    <location>
        <begin position="171"/>
        <end position="209"/>
    </location>
</feature>
<dbReference type="PANTHER" id="PTHR21180">
    <property type="entry name" value="ENDONUCLEASE/EXONUCLEASE/PHOSPHATASE FAMILY DOMAIN-CONTAINING PROTEIN 1"/>
    <property type="match status" value="1"/>
</dbReference>
<feature type="compositionally biased region" description="Polar residues" evidence="1">
    <location>
        <begin position="1"/>
        <end position="12"/>
    </location>
</feature>
<dbReference type="InterPro" id="IPR003583">
    <property type="entry name" value="Hlx-hairpin-Hlx_DNA-bd_motif"/>
</dbReference>
<keyword evidence="2" id="KW-0812">Transmembrane</keyword>
<dbReference type="Proteomes" id="UP001180715">
    <property type="component" value="Unassembled WGS sequence"/>
</dbReference>
<keyword evidence="2" id="KW-0472">Membrane</keyword>
<feature type="domain" description="Helix-hairpin-helix DNA-binding motif class 1" evidence="3">
    <location>
        <begin position="222"/>
        <end position="241"/>
    </location>
</feature>
<organism evidence="4 5">
    <name type="scientific">Pseudoglutamicibacter albus</name>
    <dbReference type="NCBI Taxonomy" id="98671"/>
    <lineage>
        <taxon>Bacteria</taxon>
        <taxon>Bacillati</taxon>
        <taxon>Actinomycetota</taxon>
        <taxon>Actinomycetes</taxon>
        <taxon>Micrococcales</taxon>
        <taxon>Micrococcaceae</taxon>
        <taxon>Pseudoglutamicibacter</taxon>
    </lineage>
</organism>
<protein>
    <submittedName>
        <fullName evidence="4">Competence protein ComEA</fullName>
    </submittedName>
</protein>
<accession>A0ABU1YYQ6</accession>
<dbReference type="InterPro" id="IPR010994">
    <property type="entry name" value="RuvA_2-like"/>
</dbReference>
<dbReference type="EMBL" id="JAVDXX010000001">
    <property type="protein sequence ID" value="MDR7293508.1"/>
    <property type="molecule type" value="Genomic_DNA"/>
</dbReference>
<feature type="region of interest" description="Disordered" evidence="1">
    <location>
        <begin position="1"/>
        <end position="20"/>
    </location>
</feature>
<dbReference type="PANTHER" id="PTHR21180:SF32">
    <property type="entry name" value="ENDONUCLEASE_EXONUCLEASE_PHOSPHATASE FAMILY DOMAIN-CONTAINING PROTEIN 1"/>
    <property type="match status" value="1"/>
</dbReference>
<feature type="domain" description="Helix-hairpin-helix DNA-binding motif class 1" evidence="3">
    <location>
        <begin position="252"/>
        <end position="271"/>
    </location>
</feature>
<gene>
    <name evidence="4" type="ORF">J2S67_000776</name>
</gene>
<feature type="transmembrane region" description="Helical" evidence="2">
    <location>
        <begin position="33"/>
        <end position="54"/>
    </location>
</feature>
<dbReference type="SUPFAM" id="SSF47781">
    <property type="entry name" value="RuvA domain 2-like"/>
    <property type="match status" value="1"/>
</dbReference>
<evidence type="ECO:0000256" key="1">
    <source>
        <dbReference type="SAM" id="MobiDB-lite"/>
    </source>
</evidence>
<keyword evidence="5" id="KW-1185">Reference proteome</keyword>
<evidence type="ECO:0000313" key="5">
    <source>
        <dbReference type="Proteomes" id="UP001180715"/>
    </source>
</evidence>
<dbReference type="Gene3D" id="3.10.560.10">
    <property type="entry name" value="Outer membrane lipoprotein wza domain like"/>
    <property type="match status" value="1"/>
</dbReference>
<dbReference type="InterPro" id="IPR051675">
    <property type="entry name" value="Endo/Exo/Phosphatase_dom_1"/>
</dbReference>
<sequence>MSPQHLRQPNETDSYDDYAWLDEPPRRPLLGRWGIGALALALCVLLAVLGYRFFIANNGALTSAGVVAANGQAPAQPEADSRSTPRDASSGPGSTDSPDHAPKQGPAQQAAGGLLRVHVVGAVKKPGLYELDQGAITADAIKQAGGMTRAADQAGINLAAPVNDGEQIRVPRKGEHASNGPVSGGGGSDGSGKTGRLNTGGGSSGPGAGGKIIVRINSASSEELQQLPGVGPALAQRILDFKAQHGPFRGPADLDAVSGIGPAILSKIEPMVSYD</sequence>
<comment type="caution">
    <text evidence="4">The sequence shown here is derived from an EMBL/GenBank/DDBJ whole genome shotgun (WGS) entry which is preliminary data.</text>
</comment>
<evidence type="ECO:0000256" key="2">
    <source>
        <dbReference type="SAM" id="Phobius"/>
    </source>
</evidence>
<dbReference type="SMART" id="SM00278">
    <property type="entry name" value="HhH1"/>
    <property type="match status" value="2"/>
</dbReference>
<dbReference type="Gene3D" id="1.10.150.320">
    <property type="entry name" value="Photosystem II 12 kDa extrinsic protein"/>
    <property type="match status" value="1"/>
</dbReference>
<feature type="compositionally biased region" description="Gly residues" evidence="1">
    <location>
        <begin position="182"/>
        <end position="209"/>
    </location>
</feature>
<keyword evidence="2" id="KW-1133">Transmembrane helix</keyword>
<feature type="region of interest" description="Disordered" evidence="1">
    <location>
        <begin position="72"/>
        <end position="112"/>
    </location>
</feature>
<dbReference type="RefSeq" id="WP_052048318.1">
    <property type="nucleotide sequence ID" value="NZ_JAVDXX010000001.1"/>
</dbReference>
<dbReference type="InterPro" id="IPR019554">
    <property type="entry name" value="Soluble_ligand-bd"/>
</dbReference>
<evidence type="ECO:0000313" key="4">
    <source>
        <dbReference type="EMBL" id="MDR7293508.1"/>
    </source>
</evidence>